<evidence type="ECO:0000259" key="8">
    <source>
        <dbReference type="Pfam" id="PF04039"/>
    </source>
</evidence>
<evidence type="ECO:0000256" key="6">
    <source>
        <dbReference type="ARBA" id="ARBA00023136"/>
    </source>
</evidence>
<dbReference type="OrthoDB" id="9798859at2"/>
<dbReference type="GO" id="GO:0005886">
    <property type="term" value="C:plasma membrane"/>
    <property type="evidence" value="ECO:0007669"/>
    <property type="project" value="UniProtKB-SubCell"/>
</dbReference>
<keyword evidence="3" id="KW-1003">Cell membrane</keyword>
<dbReference type="EMBL" id="QNQT01000001">
    <property type="protein sequence ID" value="RDU38730.1"/>
    <property type="molecule type" value="Genomic_DNA"/>
</dbReference>
<comment type="similarity">
    <text evidence="2">Belongs to the CPA3 antiporters (TC 2.A.63) subunit B family.</text>
</comment>
<proteinExistence type="inferred from homology"/>
<comment type="subcellular location">
    <subcellularLocation>
        <location evidence="1">Cell membrane</location>
        <topology evidence="1">Multi-pass membrane protein</topology>
    </subcellularLocation>
</comment>
<evidence type="ECO:0000256" key="3">
    <source>
        <dbReference type="ARBA" id="ARBA00022475"/>
    </source>
</evidence>
<keyword evidence="6 7" id="KW-0472">Membrane</keyword>
<feature type="transmembrane region" description="Helical" evidence="7">
    <location>
        <begin position="67"/>
        <end position="92"/>
    </location>
</feature>
<evidence type="ECO:0000313" key="9">
    <source>
        <dbReference type="EMBL" id="RDU38730.1"/>
    </source>
</evidence>
<feature type="transmembrane region" description="Helical" evidence="7">
    <location>
        <begin position="112"/>
        <end position="137"/>
    </location>
</feature>
<evidence type="ECO:0000313" key="10">
    <source>
        <dbReference type="Proteomes" id="UP000257144"/>
    </source>
</evidence>
<name>A0A3D8GWA0_9BACI</name>
<protein>
    <submittedName>
        <fullName evidence="9">Na(+)/H(+) antiporter subunit B</fullName>
    </submittedName>
</protein>
<feature type="transmembrane region" description="Helical" evidence="7">
    <location>
        <begin position="7"/>
        <end position="29"/>
    </location>
</feature>
<sequence>MKKQNDVILRIVARIAVVIILTFAINLFISGHHHPGGGFIGGLALACAITLLFLTYDIESVRDNIPFDFKAMAALGVLIAVFTGVGGMLYGRHFLTQAFNYFDLPLFGKTELATAMIFDLGVALAVIGTAMTIIITISEDR</sequence>
<organism evidence="9 10">
    <name type="scientific">Neobacillus piezotolerans</name>
    <dbReference type="NCBI Taxonomy" id="2259171"/>
    <lineage>
        <taxon>Bacteria</taxon>
        <taxon>Bacillati</taxon>
        <taxon>Bacillota</taxon>
        <taxon>Bacilli</taxon>
        <taxon>Bacillales</taxon>
        <taxon>Bacillaceae</taxon>
        <taxon>Neobacillus</taxon>
    </lineage>
</organism>
<dbReference type="Pfam" id="PF04039">
    <property type="entry name" value="MnhB"/>
    <property type="match status" value="1"/>
</dbReference>
<comment type="caution">
    <text evidence="9">The sequence shown here is derived from an EMBL/GenBank/DDBJ whole genome shotgun (WGS) entry which is preliminary data.</text>
</comment>
<accession>A0A3D8GWA0</accession>
<evidence type="ECO:0000256" key="1">
    <source>
        <dbReference type="ARBA" id="ARBA00004651"/>
    </source>
</evidence>
<dbReference type="PANTHER" id="PTHR33932:SF4">
    <property type="entry name" value="NA(+)_H(+) ANTIPORTER SUBUNIT B"/>
    <property type="match status" value="1"/>
</dbReference>
<dbReference type="NCBIfam" id="NF009223">
    <property type="entry name" value="PRK12573.1"/>
    <property type="match status" value="1"/>
</dbReference>
<dbReference type="Proteomes" id="UP000257144">
    <property type="component" value="Unassembled WGS sequence"/>
</dbReference>
<feature type="transmembrane region" description="Helical" evidence="7">
    <location>
        <begin position="35"/>
        <end position="55"/>
    </location>
</feature>
<dbReference type="AlphaFoldDB" id="A0A3D8GWA0"/>
<dbReference type="RefSeq" id="WP_115450645.1">
    <property type="nucleotide sequence ID" value="NZ_QNQT01000001.1"/>
</dbReference>
<dbReference type="InterPro" id="IPR050622">
    <property type="entry name" value="CPA3_antiporter_subunitB"/>
</dbReference>
<dbReference type="InterPro" id="IPR007182">
    <property type="entry name" value="MnhB"/>
</dbReference>
<reference evidence="9 10" key="1">
    <citation type="submission" date="2018-07" db="EMBL/GenBank/DDBJ databases">
        <title>Bacillus sp. YLB-04 draft genome sequence.</title>
        <authorList>
            <person name="Yu L."/>
            <person name="Tang X."/>
        </authorList>
    </citation>
    <scope>NUCLEOTIDE SEQUENCE [LARGE SCALE GENOMIC DNA]</scope>
    <source>
        <strain evidence="9 10">YLB-04</strain>
    </source>
</reference>
<keyword evidence="5 7" id="KW-1133">Transmembrane helix</keyword>
<gene>
    <name evidence="9" type="ORF">DRW41_04000</name>
</gene>
<dbReference type="PANTHER" id="PTHR33932">
    <property type="entry name" value="NA(+)/H(+) ANTIPORTER SUBUNIT B"/>
    <property type="match status" value="1"/>
</dbReference>
<evidence type="ECO:0000256" key="5">
    <source>
        <dbReference type="ARBA" id="ARBA00022989"/>
    </source>
</evidence>
<keyword evidence="4 7" id="KW-0812">Transmembrane</keyword>
<keyword evidence="10" id="KW-1185">Reference proteome</keyword>
<evidence type="ECO:0000256" key="7">
    <source>
        <dbReference type="SAM" id="Phobius"/>
    </source>
</evidence>
<feature type="domain" description="Na+/H+ antiporter MnhB subunit-related protein" evidence="8">
    <location>
        <begin position="8"/>
        <end position="132"/>
    </location>
</feature>
<evidence type="ECO:0000256" key="2">
    <source>
        <dbReference type="ARBA" id="ARBA00009425"/>
    </source>
</evidence>
<evidence type="ECO:0000256" key="4">
    <source>
        <dbReference type="ARBA" id="ARBA00022692"/>
    </source>
</evidence>